<dbReference type="Proteomes" id="UP000262477">
    <property type="component" value="Unassembled WGS sequence"/>
</dbReference>
<accession>A0A371Q3U8</accession>
<evidence type="ECO:0008006" key="3">
    <source>
        <dbReference type="Google" id="ProtNLM"/>
    </source>
</evidence>
<evidence type="ECO:0000313" key="2">
    <source>
        <dbReference type="Proteomes" id="UP000262477"/>
    </source>
</evidence>
<proteinExistence type="predicted"/>
<keyword evidence="2" id="KW-1185">Reference proteome</keyword>
<dbReference type="EMBL" id="QUAC01000127">
    <property type="protein sequence ID" value="REK89341.1"/>
    <property type="molecule type" value="Genomic_DNA"/>
</dbReference>
<dbReference type="RefSeq" id="WP_128507983.1">
    <property type="nucleotide sequence ID" value="NZ_QUAC01000127.1"/>
</dbReference>
<organism evidence="1 2">
    <name type="scientific">Streptomyces inhibens</name>
    <dbReference type="NCBI Taxonomy" id="2293571"/>
    <lineage>
        <taxon>Bacteria</taxon>
        <taxon>Bacillati</taxon>
        <taxon>Actinomycetota</taxon>
        <taxon>Actinomycetes</taxon>
        <taxon>Kitasatosporales</taxon>
        <taxon>Streptomycetaceae</taxon>
        <taxon>Streptomyces</taxon>
    </lineage>
</organism>
<evidence type="ECO:0000313" key="1">
    <source>
        <dbReference type="EMBL" id="REK89341.1"/>
    </source>
</evidence>
<comment type="caution">
    <text evidence="1">The sequence shown here is derived from an EMBL/GenBank/DDBJ whole genome shotgun (WGS) entry which is preliminary data.</text>
</comment>
<protein>
    <recommendedName>
        <fullName evidence="3">Bacterial Pleckstrin homology domain-containing protein</fullName>
    </recommendedName>
</protein>
<name>A0A371Q3U8_STRIH</name>
<gene>
    <name evidence="1" type="ORF">DY245_16385</name>
</gene>
<reference evidence="1 2" key="1">
    <citation type="submission" date="2018-08" db="EMBL/GenBank/DDBJ databases">
        <title>Streptomyces NEAU-D10 sp. nov., a novel Actinomycete isolated from soil.</title>
        <authorList>
            <person name="Jin L."/>
        </authorList>
    </citation>
    <scope>NUCLEOTIDE SEQUENCE [LARGE SCALE GENOMIC DNA]</scope>
    <source>
        <strain evidence="1 2">NEAU-D10</strain>
    </source>
</reference>
<sequence>MSGIYRDRWIECTSDSVRIRAYYFPWGTKTIPYRSLRSVRSVEMGLFSGQARIWGTANPRYWASLDPGRPSKKVGLILDLGRFVHPFITPDDPEAVEAVIRERANLGPTDDDSTRGPAL</sequence>
<dbReference type="OrthoDB" id="582148at2"/>
<dbReference type="AlphaFoldDB" id="A0A371Q3U8"/>